<name>A0ABW4W3D8_9BACI</name>
<dbReference type="RefSeq" id="WP_377557306.1">
    <property type="nucleotide sequence ID" value="NZ_JBHUHQ010000021.1"/>
</dbReference>
<dbReference type="Pfam" id="PF00571">
    <property type="entry name" value="CBS"/>
    <property type="match status" value="2"/>
</dbReference>
<dbReference type="InterPro" id="IPR000644">
    <property type="entry name" value="CBS_dom"/>
</dbReference>
<protein>
    <submittedName>
        <fullName evidence="4">CBS domain-containing protein</fullName>
    </submittedName>
</protein>
<accession>A0ABW4W3D8</accession>
<dbReference type="CDD" id="cd04586">
    <property type="entry name" value="CBS_pair_BON_assoc"/>
    <property type="match status" value="1"/>
</dbReference>
<dbReference type="Gene3D" id="3.10.580.10">
    <property type="entry name" value="CBS-domain"/>
    <property type="match status" value="1"/>
</dbReference>
<dbReference type="SMART" id="SM00116">
    <property type="entry name" value="CBS"/>
    <property type="match status" value="2"/>
</dbReference>
<feature type="domain" description="CBS" evidence="3">
    <location>
        <begin position="7"/>
        <end position="64"/>
    </location>
</feature>
<keyword evidence="5" id="KW-1185">Reference proteome</keyword>
<dbReference type="SUPFAM" id="SSF54631">
    <property type="entry name" value="CBS-domain pair"/>
    <property type="match status" value="1"/>
</dbReference>
<proteinExistence type="predicted"/>
<sequence length="152" mass="17192">MKISEFMITDVISVNESTSIKELLQLLVANKIGGVPVLDKGGKLIGIISDGDVIRYLQPKGTTVYDMFSLVLVTERENLQEKLANSLNIPISKIMRKKELFTVHPEENLEDALSIFSKHRFKKLPVINNQHQVIGVLSRGDILRYIYNQLIT</sequence>
<dbReference type="PANTHER" id="PTHR43080:SF2">
    <property type="entry name" value="CBS DOMAIN-CONTAINING PROTEIN"/>
    <property type="match status" value="1"/>
</dbReference>
<feature type="domain" description="CBS" evidence="3">
    <location>
        <begin position="95"/>
        <end position="152"/>
    </location>
</feature>
<evidence type="ECO:0000313" key="4">
    <source>
        <dbReference type="EMBL" id="MFD2045771.1"/>
    </source>
</evidence>
<dbReference type="InterPro" id="IPR051257">
    <property type="entry name" value="Diverse_CBS-Domain"/>
</dbReference>
<evidence type="ECO:0000259" key="3">
    <source>
        <dbReference type="PROSITE" id="PS51371"/>
    </source>
</evidence>
<organism evidence="4 5">
    <name type="scientific">Ornithinibacillus salinisoli</name>
    <dbReference type="NCBI Taxonomy" id="1848459"/>
    <lineage>
        <taxon>Bacteria</taxon>
        <taxon>Bacillati</taxon>
        <taxon>Bacillota</taxon>
        <taxon>Bacilli</taxon>
        <taxon>Bacillales</taxon>
        <taxon>Bacillaceae</taxon>
        <taxon>Ornithinibacillus</taxon>
    </lineage>
</organism>
<reference evidence="5" key="1">
    <citation type="journal article" date="2019" name="Int. J. Syst. Evol. Microbiol.">
        <title>The Global Catalogue of Microorganisms (GCM) 10K type strain sequencing project: providing services to taxonomists for standard genome sequencing and annotation.</title>
        <authorList>
            <consortium name="The Broad Institute Genomics Platform"/>
            <consortium name="The Broad Institute Genome Sequencing Center for Infectious Disease"/>
            <person name="Wu L."/>
            <person name="Ma J."/>
        </authorList>
    </citation>
    <scope>NUCLEOTIDE SEQUENCE [LARGE SCALE GENOMIC DNA]</scope>
    <source>
        <strain evidence="5">R28</strain>
    </source>
</reference>
<dbReference type="PANTHER" id="PTHR43080">
    <property type="entry name" value="CBS DOMAIN-CONTAINING PROTEIN CBSX3, MITOCHONDRIAL"/>
    <property type="match status" value="1"/>
</dbReference>
<gene>
    <name evidence="4" type="ORF">ACFSJF_15955</name>
</gene>
<dbReference type="Proteomes" id="UP001597383">
    <property type="component" value="Unassembled WGS sequence"/>
</dbReference>
<dbReference type="InterPro" id="IPR046342">
    <property type="entry name" value="CBS_dom_sf"/>
</dbReference>
<keyword evidence="1 2" id="KW-0129">CBS domain</keyword>
<evidence type="ECO:0000256" key="1">
    <source>
        <dbReference type="ARBA" id="ARBA00023122"/>
    </source>
</evidence>
<dbReference type="EMBL" id="JBHUHQ010000021">
    <property type="protein sequence ID" value="MFD2045771.1"/>
    <property type="molecule type" value="Genomic_DNA"/>
</dbReference>
<comment type="caution">
    <text evidence="4">The sequence shown here is derived from an EMBL/GenBank/DDBJ whole genome shotgun (WGS) entry which is preliminary data.</text>
</comment>
<dbReference type="PROSITE" id="PS51371">
    <property type="entry name" value="CBS"/>
    <property type="match status" value="2"/>
</dbReference>
<evidence type="ECO:0000256" key="2">
    <source>
        <dbReference type="PROSITE-ProRule" id="PRU00703"/>
    </source>
</evidence>
<evidence type="ECO:0000313" key="5">
    <source>
        <dbReference type="Proteomes" id="UP001597383"/>
    </source>
</evidence>